<evidence type="ECO:0000313" key="1">
    <source>
        <dbReference type="EMBL" id="GBR77175.1"/>
    </source>
</evidence>
<name>A0A388TJH3_9BACT</name>
<proteinExistence type="predicted"/>
<dbReference type="Proteomes" id="UP000275925">
    <property type="component" value="Unassembled WGS sequence"/>
</dbReference>
<reference evidence="1 2" key="1">
    <citation type="journal article" date="2019" name="ISME J.">
        <title>Genome analyses of uncultured TG2/ZB3 bacteria in 'Margulisbacteria' specifically attached to ectosymbiotic spirochetes of protists in the termite gut.</title>
        <authorList>
            <person name="Utami Y.D."/>
            <person name="Kuwahara H."/>
            <person name="Igai K."/>
            <person name="Murakami T."/>
            <person name="Sugaya K."/>
            <person name="Morikawa T."/>
            <person name="Nagura Y."/>
            <person name="Yuki M."/>
            <person name="Deevong P."/>
            <person name="Inoue T."/>
            <person name="Kihara K."/>
            <person name="Lo N."/>
            <person name="Yamada A."/>
            <person name="Ohkuma M."/>
            <person name="Hongoh Y."/>
        </authorList>
    </citation>
    <scope>NUCLEOTIDE SEQUENCE [LARGE SCALE GENOMIC DNA]</scope>
    <source>
        <strain evidence="1">NkOx7-02</strain>
    </source>
</reference>
<evidence type="ECO:0000313" key="2">
    <source>
        <dbReference type="Proteomes" id="UP000275925"/>
    </source>
</evidence>
<sequence>MDNTAVRQELHTFIDNMPEQSLSALKPLLAYMTCSAGTTLETDLTTEEQNLIEEGLRGYAQNPGDFIPLEDIA</sequence>
<dbReference type="EMBL" id="BGZO01000129">
    <property type="protein sequence ID" value="GBR77175.1"/>
    <property type="molecule type" value="Genomic_DNA"/>
</dbReference>
<comment type="caution">
    <text evidence="1">The sequence shown here is derived from an EMBL/GenBank/DDBJ whole genome shotgun (WGS) entry which is preliminary data.</text>
</comment>
<dbReference type="AlphaFoldDB" id="A0A388TJH3"/>
<accession>A0A388TJH3</accession>
<gene>
    <name evidence="1" type="ORF">NO2_1603</name>
</gene>
<protein>
    <submittedName>
        <fullName evidence="1">Uncharacterized protein</fullName>
    </submittedName>
</protein>
<organism evidence="1 2">
    <name type="scientific">Candidatus Termititenax persephonae</name>
    <dbReference type="NCBI Taxonomy" id="2218525"/>
    <lineage>
        <taxon>Bacteria</taxon>
        <taxon>Bacillati</taxon>
        <taxon>Candidatus Margulisiibacteriota</taxon>
        <taxon>Candidatus Termititenacia</taxon>
        <taxon>Candidatus Termititenacales</taxon>
        <taxon>Candidatus Termititenacaceae</taxon>
        <taxon>Candidatus Termititenax</taxon>
    </lineage>
</organism>
<keyword evidence="2" id="KW-1185">Reference proteome</keyword>